<dbReference type="PANTHER" id="PTHR43082:SF3">
    <property type="entry name" value="FERREDOXIN-LIKE PROTEIN YDIT"/>
    <property type="match status" value="1"/>
</dbReference>
<keyword evidence="3" id="KW-0479">Metal-binding</keyword>
<evidence type="ECO:0000256" key="4">
    <source>
        <dbReference type="ARBA" id="ARBA00022982"/>
    </source>
</evidence>
<dbReference type="InterPro" id="IPR012206">
    <property type="entry name" value="Fd_FixX"/>
</dbReference>
<dbReference type="PROSITE" id="PS00198">
    <property type="entry name" value="4FE4S_FER_1"/>
    <property type="match status" value="1"/>
</dbReference>
<reference evidence="7 8" key="1">
    <citation type="submission" date="2018-06" db="EMBL/GenBank/DDBJ databases">
        <authorList>
            <consortium name="Pathogen Informatics"/>
            <person name="Doyle S."/>
        </authorList>
    </citation>
    <scope>NUCLEOTIDE SEQUENCE [LARGE SCALE GENOMIC DNA]</scope>
    <source>
        <strain evidence="7 8">NCTC9081</strain>
    </source>
</reference>
<dbReference type="EMBL" id="UGCV01000008">
    <property type="protein sequence ID" value="STJ18915.1"/>
    <property type="molecule type" value="Genomic_DNA"/>
</dbReference>
<comment type="similarity">
    <text evidence="1">Belongs to the bacterial-type ferredoxin family. FixX subfamily.</text>
</comment>
<evidence type="ECO:0000256" key="3">
    <source>
        <dbReference type="ARBA" id="ARBA00022723"/>
    </source>
</evidence>
<evidence type="ECO:0000313" key="7">
    <source>
        <dbReference type="EMBL" id="STJ18915.1"/>
    </source>
</evidence>
<keyword evidence="6" id="KW-0411">Iron-sulfur</keyword>
<sequence>MLMRGHPHIFWRQIPISMNSRKLMKACPAGLYKQDDAGNIHFDSAGCLECGTCRVLCGNTILKQWQYPAGTFGIEFRYG</sequence>
<dbReference type="InterPro" id="IPR017900">
    <property type="entry name" value="4Fe4S_Fe_S_CS"/>
</dbReference>
<evidence type="ECO:0000256" key="6">
    <source>
        <dbReference type="ARBA" id="ARBA00023014"/>
    </source>
</evidence>
<evidence type="ECO:0000256" key="5">
    <source>
        <dbReference type="ARBA" id="ARBA00023004"/>
    </source>
</evidence>
<dbReference type="SUPFAM" id="SSF54862">
    <property type="entry name" value="4Fe-4S ferredoxins"/>
    <property type="match status" value="1"/>
</dbReference>
<accession>A0A376W5P7</accession>
<dbReference type="PIRSF" id="PIRSF036548">
    <property type="entry name" value="Fdx_FixX"/>
    <property type="match status" value="1"/>
</dbReference>
<dbReference type="Proteomes" id="UP000254716">
    <property type="component" value="Unassembled WGS sequence"/>
</dbReference>
<dbReference type="GO" id="GO:0051536">
    <property type="term" value="F:iron-sulfur cluster binding"/>
    <property type="evidence" value="ECO:0007669"/>
    <property type="project" value="UniProtKB-KW"/>
</dbReference>
<proteinExistence type="inferred from homology"/>
<keyword evidence="5" id="KW-0408">Iron</keyword>
<organism evidence="7 8">
    <name type="scientific">Escherichia coli</name>
    <dbReference type="NCBI Taxonomy" id="562"/>
    <lineage>
        <taxon>Bacteria</taxon>
        <taxon>Pseudomonadati</taxon>
        <taxon>Pseudomonadota</taxon>
        <taxon>Gammaproteobacteria</taxon>
        <taxon>Enterobacterales</taxon>
        <taxon>Enterobacteriaceae</taxon>
        <taxon>Escherichia</taxon>
    </lineage>
</organism>
<dbReference type="Gene3D" id="3.30.70.20">
    <property type="match status" value="1"/>
</dbReference>
<evidence type="ECO:0000256" key="1">
    <source>
        <dbReference type="ARBA" id="ARBA00006327"/>
    </source>
</evidence>
<gene>
    <name evidence="7" type="ORF">NCTC9081_04421</name>
</gene>
<protein>
    <submittedName>
        <fullName evidence="7">Putative ferrodoxin</fullName>
    </submittedName>
</protein>
<keyword evidence="4" id="KW-0249">Electron transport</keyword>
<keyword evidence="2" id="KW-0813">Transport</keyword>
<dbReference type="PANTHER" id="PTHR43082">
    <property type="entry name" value="FERREDOXIN-LIKE"/>
    <property type="match status" value="1"/>
</dbReference>
<dbReference type="GO" id="GO:0005506">
    <property type="term" value="F:iron ion binding"/>
    <property type="evidence" value="ECO:0007669"/>
    <property type="project" value="InterPro"/>
</dbReference>
<evidence type="ECO:0000256" key="2">
    <source>
        <dbReference type="ARBA" id="ARBA00022448"/>
    </source>
</evidence>
<dbReference type="AlphaFoldDB" id="A0A376W5P7"/>
<evidence type="ECO:0000313" key="8">
    <source>
        <dbReference type="Proteomes" id="UP000254716"/>
    </source>
</evidence>
<name>A0A376W5P7_ECOLX</name>